<dbReference type="AlphaFoldDB" id="A0A1I4AD36"/>
<dbReference type="Proteomes" id="UP000198924">
    <property type="component" value="Unassembled WGS sequence"/>
</dbReference>
<dbReference type="EMBL" id="FOSH01000014">
    <property type="protein sequence ID" value="SFK54338.1"/>
    <property type="molecule type" value="Genomic_DNA"/>
</dbReference>
<evidence type="ECO:0000313" key="2">
    <source>
        <dbReference type="Proteomes" id="UP000198924"/>
    </source>
</evidence>
<protein>
    <submittedName>
        <fullName evidence="1">Uncharacterized protein</fullName>
    </submittedName>
</protein>
<dbReference type="STRING" id="45496.SAMN04488079_11424"/>
<proteinExistence type="predicted"/>
<dbReference type="OrthoDB" id="6717632at2"/>
<keyword evidence="2" id="KW-1185">Reference proteome</keyword>
<accession>A0A1I4AD36</accession>
<evidence type="ECO:0000313" key="1">
    <source>
        <dbReference type="EMBL" id="SFK54338.1"/>
    </source>
</evidence>
<organism evidence="1 2">
    <name type="scientific">Methylophaga sulfidovorans</name>
    <dbReference type="NCBI Taxonomy" id="45496"/>
    <lineage>
        <taxon>Bacteria</taxon>
        <taxon>Pseudomonadati</taxon>
        <taxon>Pseudomonadota</taxon>
        <taxon>Gammaproteobacteria</taxon>
        <taxon>Thiotrichales</taxon>
        <taxon>Piscirickettsiaceae</taxon>
        <taxon>Methylophaga</taxon>
    </lineage>
</organism>
<gene>
    <name evidence="1" type="ORF">SAMN04488079_11424</name>
</gene>
<dbReference type="RefSeq" id="WP_091714821.1">
    <property type="nucleotide sequence ID" value="NZ_FOSH01000014.1"/>
</dbReference>
<sequence>MCGGVYFQHGEDVLRIFYPNPKAVLPVLTSEGGIKLIAWGRRQKQPGNLPMTGWARLDSIYAGRWDKYFPTPVKMPVLSFMEKDLEGISHWYDLQKGQYIQGLLAKEGNERRVYVVTIEPELEDAQIHSRWPRVVQKGEKSRHFIT</sequence>
<name>A0A1I4AD36_9GAMM</name>
<reference evidence="2" key="1">
    <citation type="submission" date="2016-10" db="EMBL/GenBank/DDBJ databases">
        <authorList>
            <person name="Varghese N."/>
            <person name="Submissions S."/>
        </authorList>
    </citation>
    <scope>NUCLEOTIDE SEQUENCE [LARGE SCALE GENOMIC DNA]</scope>
    <source>
        <strain evidence="2">DSM 11578</strain>
    </source>
</reference>